<dbReference type="PANTHER" id="PTHR10302:SF27">
    <property type="entry name" value="SINGLE-STRANDED DNA-BINDING PROTEIN"/>
    <property type="match status" value="1"/>
</dbReference>
<dbReference type="PATRIC" id="fig|1429439.4.peg.2358"/>
<dbReference type="EMBL" id="AZHX01000554">
    <property type="protein sequence ID" value="ETX06994.1"/>
    <property type="molecule type" value="Genomic_DNA"/>
</dbReference>
<keyword evidence="2" id="KW-0227">DNA damage</keyword>
<dbReference type="InterPro" id="IPR012340">
    <property type="entry name" value="NA-bd_OB-fold"/>
</dbReference>
<comment type="subunit">
    <text evidence="2">Homotetramer.</text>
</comment>
<evidence type="ECO:0000256" key="1">
    <source>
        <dbReference type="ARBA" id="ARBA00023125"/>
    </source>
</evidence>
<comment type="caution">
    <text evidence="5">The sequence shown here is derived from an EMBL/GenBank/DDBJ whole genome shotgun (WGS) entry which is preliminary data.</text>
</comment>
<name>W4M9E0_9BACT</name>
<dbReference type="Proteomes" id="UP000019140">
    <property type="component" value="Unassembled WGS sequence"/>
</dbReference>
<evidence type="ECO:0000256" key="2">
    <source>
        <dbReference type="HAMAP-Rule" id="MF_00984"/>
    </source>
</evidence>
<comment type="function">
    <text evidence="2">Plays an important role in DNA replication, recombination and repair. Binds to ssDNA and to an array of partner proteins to recruit them to their sites of action during DNA metabolism.</text>
</comment>
<dbReference type="GO" id="GO:0006260">
    <property type="term" value="P:DNA replication"/>
    <property type="evidence" value="ECO:0007669"/>
    <property type="project" value="UniProtKB-UniRule"/>
</dbReference>
<keyword evidence="1 2" id="KW-0238">DNA-binding</keyword>
<evidence type="ECO:0000313" key="6">
    <source>
        <dbReference type="Proteomes" id="UP000019140"/>
    </source>
</evidence>
<dbReference type="InterPro" id="IPR000424">
    <property type="entry name" value="Primosome_PriB/ssb"/>
</dbReference>
<proteinExistence type="inferred from homology"/>
<sequence>MASLNKVMLLGNLTRDPELRYAPNGTPIANFGMAINRRYRQGEEWREEVCYIDIVTFGRQAETVGEYLSKGNLAMIEGRLQWRSWETEDGQKRSKHEVVANNVQFMPRMQGDGGGMGAPGGGRADSASAPPSRNTYAPPRDTMPPPEMPMPEDDDIPF</sequence>
<organism evidence="5 6">
    <name type="scientific">Candidatus Entotheonella gemina</name>
    <dbReference type="NCBI Taxonomy" id="1429439"/>
    <lineage>
        <taxon>Bacteria</taxon>
        <taxon>Pseudomonadati</taxon>
        <taxon>Nitrospinota/Tectimicrobiota group</taxon>
        <taxon>Candidatus Tectimicrobiota</taxon>
        <taxon>Candidatus Entotheonellia</taxon>
        <taxon>Candidatus Entotheonellales</taxon>
        <taxon>Candidatus Entotheonellaceae</taxon>
        <taxon>Candidatus Entotheonella</taxon>
    </lineage>
</organism>
<dbReference type="Pfam" id="PF00436">
    <property type="entry name" value="SSB"/>
    <property type="match status" value="1"/>
</dbReference>
<dbReference type="AlphaFoldDB" id="W4M9E0"/>
<feature type="compositionally biased region" description="Gly residues" evidence="4">
    <location>
        <begin position="111"/>
        <end position="123"/>
    </location>
</feature>
<comment type="caution">
    <text evidence="2">Lacks conserved residue(s) required for the propagation of feature annotation.</text>
</comment>
<evidence type="ECO:0000256" key="3">
    <source>
        <dbReference type="RuleBase" id="RU000524"/>
    </source>
</evidence>
<keyword evidence="6" id="KW-1185">Reference proteome</keyword>
<dbReference type="NCBIfam" id="TIGR00621">
    <property type="entry name" value="ssb"/>
    <property type="match status" value="1"/>
</dbReference>
<dbReference type="GO" id="GO:0006281">
    <property type="term" value="P:DNA repair"/>
    <property type="evidence" value="ECO:0007669"/>
    <property type="project" value="UniProtKB-UniRule"/>
</dbReference>
<dbReference type="InterPro" id="IPR011344">
    <property type="entry name" value="ssDNA-bd"/>
</dbReference>
<dbReference type="SUPFAM" id="SSF50249">
    <property type="entry name" value="Nucleic acid-binding proteins"/>
    <property type="match status" value="1"/>
</dbReference>
<dbReference type="Gene3D" id="2.40.50.140">
    <property type="entry name" value="Nucleic acid-binding proteins"/>
    <property type="match status" value="1"/>
</dbReference>
<dbReference type="PANTHER" id="PTHR10302">
    <property type="entry name" value="SINGLE-STRANDED DNA-BINDING PROTEIN"/>
    <property type="match status" value="1"/>
</dbReference>
<dbReference type="HOGENOM" id="CLU_078758_6_0_7"/>
<keyword evidence="2" id="KW-0234">DNA repair</keyword>
<accession>W4M9E0</accession>
<keyword evidence="2" id="KW-0233">DNA recombination</keyword>
<dbReference type="PROSITE" id="PS50935">
    <property type="entry name" value="SSB"/>
    <property type="match status" value="1"/>
</dbReference>
<dbReference type="GO" id="GO:0009295">
    <property type="term" value="C:nucleoid"/>
    <property type="evidence" value="ECO:0007669"/>
    <property type="project" value="TreeGrafter"/>
</dbReference>
<feature type="region of interest" description="Disordered" evidence="4">
    <location>
        <begin position="107"/>
        <end position="158"/>
    </location>
</feature>
<protein>
    <recommendedName>
        <fullName evidence="2 3">Single-stranded DNA-binding protein</fullName>
        <shortName evidence="2">SSB</shortName>
    </recommendedName>
</protein>
<reference evidence="5 6" key="1">
    <citation type="journal article" date="2014" name="Nature">
        <title>An environmental bacterial taxon with a large and distinct metabolic repertoire.</title>
        <authorList>
            <person name="Wilson M.C."/>
            <person name="Mori T."/>
            <person name="Ruckert C."/>
            <person name="Uria A.R."/>
            <person name="Helf M.J."/>
            <person name="Takada K."/>
            <person name="Gernert C."/>
            <person name="Steffens U.A."/>
            <person name="Heycke N."/>
            <person name="Schmitt S."/>
            <person name="Rinke C."/>
            <person name="Helfrich E.J."/>
            <person name="Brachmann A.O."/>
            <person name="Gurgui C."/>
            <person name="Wakimoto T."/>
            <person name="Kracht M."/>
            <person name="Crusemann M."/>
            <person name="Hentschel U."/>
            <person name="Abe I."/>
            <person name="Matsunaga S."/>
            <person name="Kalinowski J."/>
            <person name="Takeyama H."/>
            <person name="Piel J."/>
        </authorList>
    </citation>
    <scope>NUCLEOTIDE SEQUENCE [LARGE SCALE GENOMIC DNA]</scope>
    <source>
        <strain evidence="6">TSY2</strain>
    </source>
</reference>
<gene>
    <name evidence="5" type="ORF">ETSY2_13815</name>
</gene>
<evidence type="ECO:0000256" key="4">
    <source>
        <dbReference type="SAM" id="MobiDB-lite"/>
    </source>
</evidence>
<keyword evidence="2" id="KW-0235">DNA replication</keyword>
<evidence type="ECO:0000313" key="5">
    <source>
        <dbReference type="EMBL" id="ETX06994.1"/>
    </source>
</evidence>
<feature type="short sequence motif" description="Important for interaction with partner proteins" evidence="2">
    <location>
        <begin position="153"/>
        <end position="158"/>
    </location>
</feature>
<dbReference type="GO" id="GO:0003697">
    <property type="term" value="F:single-stranded DNA binding"/>
    <property type="evidence" value="ECO:0007669"/>
    <property type="project" value="UniProtKB-UniRule"/>
</dbReference>
<dbReference type="HAMAP" id="MF_00984">
    <property type="entry name" value="SSB"/>
    <property type="match status" value="1"/>
</dbReference>
<dbReference type="CDD" id="cd04496">
    <property type="entry name" value="SSB_OBF"/>
    <property type="match status" value="1"/>
</dbReference>
<dbReference type="GO" id="GO:0006310">
    <property type="term" value="P:DNA recombination"/>
    <property type="evidence" value="ECO:0007669"/>
    <property type="project" value="UniProtKB-UniRule"/>
</dbReference>